<dbReference type="OrthoDB" id="3480105at2"/>
<evidence type="ECO:0000313" key="5">
    <source>
        <dbReference type="Proteomes" id="UP000190539"/>
    </source>
</evidence>
<dbReference type="AlphaFoldDB" id="A0A1V4A335"/>
<comment type="caution">
    <text evidence="4">The sequence shown here is derived from an EMBL/GenBank/DDBJ whole genome shotgun (WGS) entry which is preliminary data.</text>
</comment>
<keyword evidence="5" id="KW-1185">Reference proteome</keyword>
<dbReference type="RefSeq" id="WP_077971453.1">
    <property type="nucleotide sequence ID" value="NZ_CP045178.1"/>
</dbReference>
<feature type="chain" id="PRO_5012595656" description="DUF4232 domain-containing protein" evidence="2">
    <location>
        <begin position="28"/>
        <end position="233"/>
    </location>
</feature>
<feature type="compositionally biased region" description="Polar residues" evidence="1">
    <location>
        <begin position="65"/>
        <end position="80"/>
    </location>
</feature>
<keyword evidence="2" id="KW-0732">Signal</keyword>
<evidence type="ECO:0000259" key="3">
    <source>
        <dbReference type="Pfam" id="PF14016"/>
    </source>
</evidence>
<dbReference type="InterPro" id="IPR025326">
    <property type="entry name" value="DUF4232"/>
</dbReference>
<feature type="region of interest" description="Disordered" evidence="1">
    <location>
        <begin position="26"/>
        <end position="88"/>
    </location>
</feature>
<name>A0A1V4A335_9ACTN</name>
<dbReference type="PROSITE" id="PS51257">
    <property type="entry name" value="PROKAR_LIPOPROTEIN"/>
    <property type="match status" value="1"/>
</dbReference>
<accession>A0A1V4A335</accession>
<feature type="compositionally biased region" description="Low complexity" evidence="1">
    <location>
        <begin position="26"/>
        <end position="46"/>
    </location>
</feature>
<dbReference type="STRING" id="83656.B1H18_24970"/>
<organism evidence="4 5">
    <name type="scientific">Streptomyces tsukubensis</name>
    <dbReference type="NCBI Taxonomy" id="83656"/>
    <lineage>
        <taxon>Bacteria</taxon>
        <taxon>Bacillati</taxon>
        <taxon>Actinomycetota</taxon>
        <taxon>Actinomycetes</taxon>
        <taxon>Kitasatosporales</taxon>
        <taxon>Streptomycetaceae</taxon>
        <taxon>Streptomyces</taxon>
    </lineage>
</organism>
<feature type="signal peptide" evidence="2">
    <location>
        <begin position="1"/>
        <end position="27"/>
    </location>
</feature>
<dbReference type="EMBL" id="MVFC01000027">
    <property type="protein sequence ID" value="OON74358.1"/>
    <property type="molecule type" value="Genomic_DNA"/>
</dbReference>
<dbReference type="Pfam" id="PF14016">
    <property type="entry name" value="DUF4232"/>
    <property type="match status" value="1"/>
</dbReference>
<evidence type="ECO:0000256" key="1">
    <source>
        <dbReference type="SAM" id="MobiDB-lite"/>
    </source>
</evidence>
<dbReference type="Proteomes" id="UP000190539">
    <property type="component" value="Unassembled WGS sequence"/>
</dbReference>
<proteinExistence type="predicted"/>
<protein>
    <recommendedName>
        <fullName evidence="3">DUF4232 domain-containing protein</fullName>
    </recommendedName>
</protein>
<evidence type="ECO:0000256" key="2">
    <source>
        <dbReference type="SAM" id="SignalP"/>
    </source>
</evidence>
<sequence length="233" mass="23664">MTGKLNRAVRCTAAVLAVIAVGAGASACDSSSGTKASSSAAQDSSATGQDTAKDSAPATGKKLAQQGSRTDAVNTLSNGASSSSSSATERCHTGALNFSFGGPHGGRPDMDTTQQQSVSVKLENAGDVTCTLHGFPGVTLVNADGDTWDLRRSGVTPSTLTLKPGEDTAMVSMSILPVDPSDKDTKPFVPSKVLITPPNETTHVDLDWPYGGAILDQSGATRPGTFVDPIVIG</sequence>
<reference evidence="4 5" key="1">
    <citation type="submission" date="2017-02" db="EMBL/GenBank/DDBJ databases">
        <title>Draft Genome Sequence of Streptomyces tsukubaensis F601, a Producer of the immunosuppressant tacrolimus FK506.</title>
        <authorList>
            <person name="Zong G."/>
            <person name="Zhong C."/>
            <person name="Fu J."/>
            <person name="Qin R."/>
            <person name="Cao G."/>
        </authorList>
    </citation>
    <scope>NUCLEOTIDE SEQUENCE [LARGE SCALE GENOMIC DNA]</scope>
    <source>
        <strain evidence="4 5">F601</strain>
    </source>
</reference>
<gene>
    <name evidence="4" type="ORF">B1H18_24970</name>
</gene>
<evidence type="ECO:0000313" key="4">
    <source>
        <dbReference type="EMBL" id="OON74358.1"/>
    </source>
</evidence>
<feature type="domain" description="DUF4232" evidence="3">
    <location>
        <begin position="91"/>
        <end position="209"/>
    </location>
</feature>